<evidence type="ECO:0000313" key="3">
    <source>
        <dbReference type="EMBL" id="CAI5448942.1"/>
    </source>
</evidence>
<accession>A0A9P1IRN3</accession>
<feature type="compositionally biased region" description="Acidic residues" evidence="1">
    <location>
        <begin position="412"/>
        <end position="423"/>
    </location>
</feature>
<feature type="region of interest" description="Disordered" evidence="1">
    <location>
        <begin position="396"/>
        <end position="423"/>
    </location>
</feature>
<organism evidence="3 4">
    <name type="scientific">Caenorhabditis angaria</name>
    <dbReference type="NCBI Taxonomy" id="860376"/>
    <lineage>
        <taxon>Eukaryota</taxon>
        <taxon>Metazoa</taxon>
        <taxon>Ecdysozoa</taxon>
        <taxon>Nematoda</taxon>
        <taxon>Chromadorea</taxon>
        <taxon>Rhabditida</taxon>
        <taxon>Rhabditina</taxon>
        <taxon>Rhabditomorpha</taxon>
        <taxon>Rhabditoidea</taxon>
        <taxon>Rhabditidae</taxon>
        <taxon>Peloderinae</taxon>
        <taxon>Caenorhabditis</taxon>
    </lineage>
</organism>
<dbReference type="OrthoDB" id="68020at2759"/>
<reference evidence="3" key="1">
    <citation type="submission" date="2022-11" db="EMBL/GenBank/DDBJ databases">
        <authorList>
            <person name="Kikuchi T."/>
        </authorList>
    </citation>
    <scope>NUCLEOTIDE SEQUENCE</scope>
    <source>
        <strain evidence="3">PS1010</strain>
    </source>
</reference>
<dbReference type="GO" id="GO:0003677">
    <property type="term" value="F:DNA binding"/>
    <property type="evidence" value="ECO:0007669"/>
    <property type="project" value="InterPro"/>
</dbReference>
<protein>
    <recommendedName>
        <fullName evidence="2">GTF3C1 extended winged-helix domain-containing protein</fullName>
    </recommendedName>
</protein>
<evidence type="ECO:0000313" key="4">
    <source>
        <dbReference type="Proteomes" id="UP001152747"/>
    </source>
</evidence>
<feature type="domain" description="GTF3C1 extended winged-helix" evidence="2">
    <location>
        <begin position="229"/>
        <end position="338"/>
    </location>
</feature>
<dbReference type="PANTHER" id="PTHR15180:SF1">
    <property type="entry name" value="GENERAL TRANSCRIPTION FACTOR 3C POLYPEPTIDE 1"/>
    <property type="match status" value="1"/>
</dbReference>
<evidence type="ECO:0000259" key="2">
    <source>
        <dbReference type="Pfam" id="PF24101"/>
    </source>
</evidence>
<name>A0A9P1IRN3_9PELO</name>
<gene>
    <name evidence="3" type="ORF">CAMP_LOCUS11579</name>
</gene>
<dbReference type="EMBL" id="CANHGI010000004">
    <property type="protein sequence ID" value="CAI5448942.1"/>
    <property type="molecule type" value="Genomic_DNA"/>
</dbReference>
<dbReference type="PANTHER" id="PTHR15180">
    <property type="entry name" value="GENERAL TRANSCRIPTION FACTOR 3C POLYPEPTIDE 1"/>
    <property type="match status" value="1"/>
</dbReference>
<dbReference type="GO" id="GO:0000127">
    <property type="term" value="C:transcription factor TFIIIC complex"/>
    <property type="evidence" value="ECO:0007669"/>
    <property type="project" value="InterPro"/>
</dbReference>
<dbReference type="InterPro" id="IPR044210">
    <property type="entry name" value="Tfc3-like"/>
</dbReference>
<sequence>MDDIQPGTSTFAVLQNIRNITEPPPTTPTFTDNNIDYEDDGEEDVAQISLDISLDPVEKVEEAPVVIDAKGKKPPKPPKRPVEKFSDIHFQNTSLNMYVPFNPTHWTSQINYRMPQDIVISAIRNNGTEGLPRTEIGYSLGYDANLKTGSRRVSQHIITANTEQSDHIGQYQKMDGKIRTIRYYWKENEQPEKFGKILRDFEFLTGAPCPYKIGEVVKFPETNLNTLRISDVSLQRLYRILQIAETHRVIVTSNKLIRMISEEEMSEGYKYMIDKKSLTKCLLALKRKQLIQTWETTVTSDLVDHQVTIVAHRDIQNVSDDEVKNAIQTIVDEYHREGRVFPHGQQRILKNKIEKTAEKSSEVSISNIDENLEIPRTILDRYDFFRLQAIRNSYSGKAKNKKEASSANDSIDLGDEEEPEAECDEENIHEFTLVYNNLAPANGKKQFNKNYHVGTSGFGYQPKAIRLYTLHQMIFHLVYQQTQGNRTQTLFDLFPPTKPFESWPSLDEENAPTYTDNQQFRFVPPQPVFAGSKQGWFMLQDLLVAMPLSVLAICAFLPKKIEKTFLFHYLNHPDRRHLCVGHLPQEQREAILRDKKVLKQLQHCLLLLGALGIVRIGPNPCVRRFPSCGSEMYWVSKYAELYDTSTSDKGYATISRDYRDFQKYEYEFLTLHDVTLYWHHLRAIVLSTPLSFRLEDHSEQSRHKVYSAGYFDKKLIERPHESEEKRIYPIGPRDGVAGFDSALFMHVKKNWDMITNPSSVCSWFISQFRKDSEELKTLVEERVEHLQKDWNSFMKSLMPTDLDLTKSKMKTVTSMAEFTLKQVRKRGAGSDGNNGNSRKLANHKKRKMDSIDCISNANRVFIRCRFTPKERDQLIMIRAVGFFLNPVYRFWLDPTVLRDLMHEFVPESRTKTVQSLMACGVRELVRPNRLAYLQRIVRNLSTFPEMRELRWQLCTSPVSPIQTKTEFFKDAYRLAMKLLFADNNRIPHPMVSDNSFNDFLDSSNVLIKKETVVNNPLPYRSQTPKTPSHIQHCIASNLLISILIHSTPGDFAETVLSQISPSVLQKVLQSLRSDGLVSRVRQGESDVVSKNQAALSYYFRHFFSHRYHPDLVDSSGVLLEEINTPNENSDEMIELAGDSPSVLVAASCAFFDDNYKLEMSVDEDIMDVFENTENDQTTKKIRYLESANLHFEKIHVYLDKNSGEDEEEDEEIPKIVENLMILLDRSIPIDEPVCFADWIENCEEPAKSRNILVYNIIASKAQTGAALQDLVESIDFSTDYLLETMSDLYEGRQIIECGVDEKRWTTIEFEHIWKITVLDKKWTPRPWIMPMGGVCLATVRWMAESVLLTIVSKLGIQLSDLHFQFEFAIQPVVLRELIDILETLKCVEVVVKEFVSHKMKSPFEESTEKVSIVYVVPTPNALEIFSRIFHGVPLLPTMSSAKTTDDHKK</sequence>
<dbReference type="InterPro" id="IPR056467">
    <property type="entry name" value="eWH_GTF3C1"/>
</dbReference>
<dbReference type="GO" id="GO:0042791">
    <property type="term" value="P:5S class rRNA transcription by RNA polymerase III"/>
    <property type="evidence" value="ECO:0007669"/>
    <property type="project" value="TreeGrafter"/>
</dbReference>
<evidence type="ECO:0000256" key="1">
    <source>
        <dbReference type="SAM" id="MobiDB-lite"/>
    </source>
</evidence>
<dbReference type="Proteomes" id="UP001152747">
    <property type="component" value="Unassembled WGS sequence"/>
</dbReference>
<dbReference type="GO" id="GO:0006384">
    <property type="term" value="P:transcription initiation at RNA polymerase III promoter"/>
    <property type="evidence" value="ECO:0007669"/>
    <property type="project" value="InterPro"/>
</dbReference>
<keyword evidence="4" id="KW-1185">Reference proteome</keyword>
<dbReference type="Pfam" id="PF24101">
    <property type="entry name" value="WHD_GTF3C1"/>
    <property type="match status" value="1"/>
</dbReference>
<comment type="caution">
    <text evidence="3">The sequence shown here is derived from an EMBL/GenBank/DDBJ whole genome shotgun (WGS) entry which is preliminary data.</text>
</comment>
<proteinExistence type="predicted"/>